<name>A0A2W5T7K9_9BACT</name>
<dbReference type="PROSITE" id="PS51257">
    <property type="entry name" value="PROKAR_LIPOPROTEIN"/>
    <property type="match status" value="1"/>
</dbReference>
<organism evidence="2 3">
    <name type="scientific">Archangium gephyra</name>
    <dbReference type="NCBI Taxonomy" id="48"/>
    <lineage>
        <taxon>Bacteria</taxon>
        <taxon>Pseudomonadati</taxon>
        <taxon>Myxococcota</taxon>
        <taxon>Myxococcia</taxon>
        <taxon>Myxococcales</taxon>
        <taxon>Cystobacterineae</taxon>
        <taxon>Archangiaceae</taxon>
        <taxon>Archangium</taxon>
    </lineage>
</organism>
<evidence type="ECO:0000256" key="1">
    <source>
        <dbReference type="SAM" id="SignalP"/>
    </source>
</evidence>
<sequence length="263" mass="28887">MARLLLSVLLLSASGCATAKLVGPRAEVTPDPGRPRTVVVEPLFELAELKTSFRTEYATFNSPYSGLGYGGYGYGRGFGPSTVAITREVREKPFFARPPVLNAIHERVLAEVQKRRPSWRVTSTSGAPLLAGQVTVVRTVIEASEMMSSDRALKNLAFGFGLVILPLQFINIDPVHETQRVYGIVERFEVEGGELNRRLVKYPSQPDFAVNLAGLQQLRREFGLDVSYDEGLLADERPRSGVLIEGFVDRLAAAVIALVEEQP</sequence>
<evidence type="ECO:0000313" key="3">
    <source>
        <dbReference type="Proteomes" id="UP000249061"/>
    </source>
</evidence>
<accession>A0A2W5T7K9</accession>
<comment type="caution">
    <text evidence="2">The sequence shown here is derived from an EMBL/GenBank/DDBJ whole genome shotgun (WGS) entry which is preliminary data.</text>
</comment>
<gene>
    <name evidence="2" type="ORF">DI536_17860</name>
</gene>
<protein>
    <recommendedName>
        <fullName evidence="4">Lipoprotein</fullName>
    </recommendedName>
</protein>
<keyword evidence="1" id="KW-0732">Signal</keyword>
<dbReference type="Proteomes" id="UP000249061">
    <property type="component" value="Unassembled WGS sequence"/>
</dbReference>
<reference evidence="2 3" key="1">
    <citation type="submission" date="2017-08" db="EMBL/GenBank/DDBJ databases">
        <title>Infants hospitalized years apart are colonized by the same room-sourced microbial strains.</title>
        <authorList>
            <person name="Brooks B."/>
            <person name="Olm M.R."/>
            <person name="Firek B.A."/>
            <person name="Baker R."/>
            <person name="Thomas B.C."/>
            <person name="Morowitz M.J."/>
            <person name="Banfield J.F."/>
        </authorList>
    </citation>
    <scope>NUCLEOTIDE SEQUENCE [LARGE SCALE GENOMIC DNA]</scope>
    <source>
        <strain evidence="2">S2_003_000_R2_14</strain>
    </source>
</reference>
<dbReference type="AlphaFoldDB" id="A0A2W5T7K9"/>
<evidence type="ECO:0000313" key="2">
    <source>
        <dbReference type="EMBL" id="PZR11490.1"/>
    </source>
</evidence>
<dbReference type="EMBL" id="QFQP01000014">
    <property type="protein sequence ID" value="PZR11490.1"/>
    <property type="molecule type" value="Genomic_DNA"/>
</dbReference>
<proteinExistence type="predicted"/>
<feature type="signal peptide" evidence="1">
    <location>
        <begin position="1"/>
        <end position="19"/>
    </location>
</feature>
<evidence type="ECO:0008006" key="4">
    <source>
        <dbReference type="Google" id="ProtNLM"/>
    </source>
</evidence>
<feature type="chain" id="PRO_5016030447" description="Lipoprotein" evidence="1">
    <location>
        <begin position="20"/>
        <end position="263"/>
    </location>
</feature>